<comment type="caution">
    <text evidence="1">The sequence shown here is derived from an EMBL/GenBank/DDBJ whole genome shotgun (WGS) entry which is preliminary data.</text>
</comment>
<gene>
    <name evidence="1" type="ORF">GCL57_00115</name>
</gene>
<dbReference type="RefSeq" id="WP_152211221.1">
    <property type="nucleotide sequence ID" value="NZ_WFLN01000004.1"/>
</dbReference>
<dbReference type="Proteomes" id="UP000442694">
    <property type="component" value="Unassembled WGS sequence"/>
</dbReference>
<name>A0A833JGR3_9BACT</name>
<keyword evidence="2" id="KW-1185">Reference proteome</keyword>
<proteinExistence type="predicted"/>
<protein>
    <submittedName>
        <fullName evidence="1">Uncharacterized protein</fullName>
    </submittedName>
</protein>
<reference evidence="1 2" key="1">
    <citation type="submission" date="2019-10" db="EMBL/GenBank/DDBJ databases">
        <title>New genus of Silvanigrellaceae.</title>
        <authorList>
            <person name="Pitt A."/>
            <person name="Hahn M.W."/>
        </authorList>
    </citation>
    <scope>NUCLEOTIDE SEQUENCE [LARGE SCALE GENOMIC DNA]</scope>
    <source>
        <strain evidence="1 2">33A1-SZDP</strain>
    </source>
</reference>
<evidence type="ECO:0000313" key="1">
    <source>
        <dbReference type="EMBL" id="KAB8033133.1"/>
    </source>
</evidence>
<evidence type="ECO:0000313" key="2">
    <source>
        <dbReference type="Proteomes" id="UP000442694"/>
    </source>
</evidence>
<sequence>MTNFNGTGNEYKKIKETYISYLKAYKKLNHGSAEGATPFSNFYIYTTYTSKYSDPRKFLMHEHR</sequence>
<dbReference type="AlphaFoldDB" id="A0A833JGR3"/>
<accession>A0A833JGR3</accession>
<organism evidence="1 2">
    <name type="scientific">Fluviispira multicolorata</name>
    <dbReference type="NCBI Taxonomy" id="2654512"/>
    <lineage>
        <taxon>Bacteria</taxon>
        <taxon>Pseudomonadati</taxon>
        <taxon>Bdellovibrionota</taxon>
        <taxon>Oligoflexia</taxon>
        <taxon>Silvanigrellales</taxon>
        <taxon>Silvanigrellaceae</taxon>
        <taxon>Fluviispira</taxon>
    </lineage>
</organism>
<dbReference type="EMBL" id="WFLN01000004">
    <property type="protein sequence ID" value="KAB8033133.1"/>
    <property type="molecule type" value="Genomic_DNA"/>
</dbReference>